<feature type="signal peptide" evidence="1">
    <location>
        <begin position="1"/>
        <end position="20"/>
    </location>
</feature>
<dbReference type="eggNOG" id="ENOG5031N74">
    <property type="taxonomic scope" value="Bacteria"/>
</dbReference>
<keyword evidence="3" id="KW-1185">Reference proteome</keyword>
<comment type="caution">
    <text evidence="2">The sequence shown here is derived from an EMBL/GenBank/DDBJ whole genome shotgun (WGS) entry which is preliminary data.</text>
</comment>
<organism evidence="2 3">
    <name type="scientific">Vibrio azureus NBRC 104587</name>
    <dbReference type="NCBI Taxonomy" id="1219077"/>
    <lineage>
        <taxon>Bacteria</taxon>
        <taxon>Pseudomonadati</taxon>
        <taxon>Pseudomonadota</taxon>
        <taxon>Gammaproteobacteria</taxon>
        <taxon>Vibrionales</taxon>
        <taxon>Vibrionaceae</taxon>
        <taxon>Vibrio</taxon>
    </lineage>
</organism>
<dbReference type="OrthoDB" id="5823708at2"/>
<evidence type="ECO:0000313" key="3">
    <source>
        <dbReference type="Proteomes" id="UP000016567"/>
    </source>
</evidence>
<name>U3A9H7_9VIBR</name>
<evidence type="ECO:0000256" key="1">
    <source>
        <dbReference type="SAM" id="SignalP"/>
    </source>
</evidence>
<dbReference type="RefSeq" id="WP_021710348.1">
    <property type="nucleotide sequence ID" value="NZ_BAOB01000336.1"/>
</dbReference>
<sequence length="161" mass="17860">MLVKKGLIAAMLVGAFSVHANDLQDKSDLQDVKDTIGDIQESIAQSQDTMRFERSVSPPFNTPEPKYNKDKPSHSYFVLEKYDIYSSAEGERTVQAFITNNSFSGVKLKPSQIKAYFGGQNYVSPISIDQEGSFAQGESKSVTLHFGQHDVPVMGLITRSY</sequence>
<feature type="chain" id="PRO_5004637610" evidence="1">
    <location>
        <begin position="21"/>
        <end position="161"/>
    </location>
</feature>
<dbReference type="Proteomes" id="UP000016567">
    <property type="component" value="Unassembled WGS sequence"/>
</dbReference>
<dbReference type="AlphaFoldDB" id="U3A9H7"/>
<proteinExistence type="predicted"/>
<dbReference type="EMBL" id="BATL01000048">
    <property type="protein sequence ID" value="GAD76601.1"/>
    <property type="molecule type" value="Genomic_DNA"/>
</dbReference>
<protein>
    <submittedName>
        <fullName evidence="2">Uncharacterized protein</fullName>
    </submittedName>
</protein>
<evidence type="ECO:0000313" key="2">
    <source>
        <dbReference type="EMBL" id="GAD76601.1"/>
    </source>
</evidence>
<accession>U3A9H7</accession>
<reference evidence="2 3" key="1">
    <citation type="submission" date="2013-09" db="EMBL/GenBank/DDBJ databases">
        <title>Whole genome shotgun sequence of Vibrio azureus NBRC 104587.</title>
        <authorList>
            <person name="Isaki S."/>
            <person name="Hosoyama A."/>
            <person name="Numata M."/>
            <person name="Hashimoto M."/>
            <person name="Hosoyama Y."/>
            <person name="Tsuchikane K."/>
            <person name="Noguchi M."/>
            <person name="Hirakata S."/>
            <person name="Ichikawa N."/>
            <person name="Ohji S."/>
            <person name="Yamazoe A."/>
            <person name="Fujita N."/>
        </authorList>
    </citation>
    <scope>NUCLEOTIDE SEQUENCE [LARGE SCALE GENOMIC DNA]</scope>
    <source>
        <strain evidence="2 3">NBRC 104587</strain>
    </source>
</reference>
<keyword evidence="1" id="KW-0732">Signal</keyword>
<gene>
    <name evidence="2" type="ORF">VAZ01S_048_00080</name>
</gene>